<evidence type="ECO:0000313" key="5">
    <source>
        <dbReference type="Proteomes" id="UP000321291"/>
    </source>
</evidence>
<dbReference type="Proteomes" id="UP000321291">
    <property type="component" value="Chromosome"/>
</dbReference>
<dbReference type="AlphaFoldDB" id="A0A5B8VKJ5"/>
<dbReference type="PANTHER" id="PTHR43283">
    <property type="entry name" value="BETA-LACTAMASE-RELATED"/>
    <property type="match status" value="1"/>
</dbReference>
<gene>
    <name evidence="4" type="ORF">FSB73_05100</name>
</gene>
<evidence type="ECO:0000259" key="3">
    <source>
        <dbReference type="Pfam" id="PF00144"/>
    </source>
</evidence>
<dbReference type="Gene3D" id="3.40.710.10">
    <property type="entry name" value="DD-peptidase/beta-lactamase superfamily"/>
    <property type="match status" value="1"/>
</dbReference>
<dbReference type="SUPFAM" id="SSF56601">
    <property type="entry name" value="beta-lactamase/transpeptidase-like"/>
    <property type="match status" value="1"/>
</dbReference>
<feature type="region of interest" description="Disordered" evidence="2">
    <location>
        <begin position="324"/>
        <end position="348"/>
    </location>
</feature>
<dbReference type="InterPro" id="IPR050789">
    <property type="entry name" value="Diverse_Enzym_Activities"/>
</dbReference>
<evidence type="ECO:0000256" key="1">
    <source>
        <dbReference type="ARBA" id="ARBA00022801"/>
    </source>
</evidence>
<organism evidence="4 5">
    <name type="scientific">Arachidicoccus ginsenosidivorans</name>
    <dbReference type="NCBI Taxonomy" id="496057"/>
    <lineage>
        <taxon>Bacteria</taxon>
        <taxon>Pseudomonadati</taxon>
        <taxon>Bacteroidota</taxon>
        <taxon>Chitinophagia</taxon>
        <taxon>Chitinophagales</taxon>
        <taxon>Chitinophagaceae</taxon>
        <taxon>Arachidicoccus</taxon>
    </lineage>
</organism>
<evidence type="ECO:0000313" key="4">
    <source>
        <dbReference type="EMBL" id="QEC71146.1"/>
    </source>
</evidence>
<proteinExistence type="predicted"/>
<dbReference type="InterPro" id="IPR012338">
    <property type="entry name" value="Beta-lactam/transpept-like"/>
</dbReference>
<sequence length="348" mass="39789">MASVTKITATTPVVMHLVEKGKLKLDSTIGHYIARARKTGMKDIHLREVMLHQAGFVPFINFPKMITDQDYRRDSSAAFPTKVADHYFIRKNFFKDFMWPTMLHSPIVTRGKYVYSDISMYVMQAVIESITDTTLDVYANNHFYRPLGMHSTGYLPYYKFDDNRIVPTEDDQTFRKTLLVGYVHDEGAALKGGVAGHAGLFACATDLAAYYQMLLNKGYYGGQRYFQPQTVTTFTKNESKVSRRGYGFDRVDPDKSKEYPSKLASQHTFGHTGYTGTCVWVDEDRDLVYIFLSNRVNPTRSTEIYKLKTRSKIQDILNKAIDDAGHKATTKIKTKPKSKPHSQHRNPK</sequence>
<protein>
    <submittedName>
        <fullName evidence="4">Serine hydrolase</fullName>
    </submittedName>
</protein>
<dbReference type="Pfam" id="PF00144">
    <property type="entry name" value="Beta-lactamase"/>
    <property type="match status" value="1"/>
</dbReference>
<evidence type="ECO:0000256" key="2">
    <source>
        <dbReference type="SAM" id="MobiDB-lite"/>
    </source>
</evidence>
<keyword evidence="1 4" id="KW-0378">Hydrolase</keyword>
<keyword evidence="5" id="KW-1185">Reference proteome</keyword>
<accession>A0A5B8VKJ5</accession>
<dbReference type="KEGG" id="agi:FSB73_05100"/>
<dbReference type="PANTHER" id="PTHR43283:SF11">
    <property type="entry name" value="BETA-LACTAMASE-RELATED DOMAIN-CONTAINING PROTEIN"/>
    <property type="match status" value="1"/>
</dbReference>
<feature type="domain" description="Beta-lactamase-related" evidence="3">
    <location>
        <begin position="1"/>
        <end position="301"/>
    </location>
</feature>
<reference evidence="4 5" key="1">
    <citation type="journal article" date="2017" name="Int. J. Syst. Evol. Microbiol.">
        <title>Arachidicoccus ginsenosidivorans sp. nov., with ginsenoside-converting activity isolated from ginseng cultivating soil.</title>
        <authorList>
            <person name="Siddiqi M.Z."/>
            <person name="Aslam Z."/>
            <person name="Im W.T."/>
        </authorList>
    </citation>
    <scope>NUCLEOTIDE SEQUENCE [LARGE SCALE GENOMIC DNA]</scope>
    <source>
        <strain evidence="4 5">Gsoil 809</strain>
    </source>
</reference>
<name>A0A5B8VKJ5_9BACT</name>
<feature type="compositionally biased region" description="Basic residues" evidence="2">
    <location>
        <begin position="328"/>
        <end position="348"/>
    </location>
</feature>
<dbReference type="InterPro" id="IPR001466">
    <property type="entry name" value="Beta-lactam-related"/>
</dbReference>
<dbReference type="GO" id="GO:0016787">
    <property type="term" value="F:hydrolase activity"/>
    <property type="evidence" value="ECO:0007669"/>
    <property type="project" value="UniProtKB-KW"/>
</dbReference>
<dbReference type="EMBL" id="CP042434">
    <property type="protein sequence ID" value="QEC71146.1"/>
    <property type="molecule type" value="Genomic_DNA"/>
</dbReference>